<evidence type="ECO:0000313" key="3">
    <source>
        <dbReference type="Proteomes" id="UP001476798"/>
    </source>
</evidence>
<evidence type="ECO:0000256" key="1">
    <source>
        <dbReference type="SAM" id="MobiDB-lite"/>
    </source>
</evidence>
<organism evidence="2 3">
    <name type="scientific">Goodea atripinnis</name>
    <dbReference type="NCBI Taxonomy" id="208336"/>
    <lineage>
        <taxon>Eukaryota</taxon>
        <taxon>Metazoa</taxon>
        <taxon>Chordata</taxon>
        <taxon>Craniata</taxon>
        <taxon>Vertebrata</taxon>
        <taxon>Euteleostomi</taxon>
        <taxon>Actinopterygii</taxon>
        <taxon>Neopterygii</taxon>
        <taxon>Teleostei</taxon>
        <taxon>Neoteleostei</taxon>
        <taxon>Acanthomorphata</taxon>
        <taxon>Ovalentaria</taxon>
        <taxon>Atherinomorphae</taxon>
        <taxon>Cyprinodontiformes</taxon>
        <taxon>Goodeidae</taxon>
        <taxon>Goodea</taxon>
    </lineage>
</organism>
<keyword evidence="3" id="KW-1185">Reference proteome</keyword>
<protein>
    <submittedName>
        <fullName evidence="2">Uncharacterized protein</fullName>
    </submittedName>
</protein>
<evidence type="ECO:0000313" key="2">
    <source>
        <dbReference type="EMBL" id="MEQ2158877.1"/>
    </source>
</evidence>
<gene>
    <name evidence="2" type="ORF">GOODEAATRI_016737</name>
</gene>
<reference evidence="2 3" key="1">
    <citation type="submission" date="2021-06" db="EMBL/GenBank/DDBJ databases">
        <authorList>
            <person name="Palmer J.M."/>
        </authorList>
    </citation>
    <scope>NUCLEOTIDE SEQUENCE [LARGE SCALE GENOMIC DNA]</scope>
    <source>
        <strain evidence="2 3">GA_2019</strain>
        <tissue evidence="2">Muscle</tissue>
    </source>
</reference>
<dbReference type="Proteomes" id="UP001476798">
    <property type="component" value="Unassembled WGS sequence"/>
</dbReference>
<sequence>MALGRFSSLVLNIYTAWKQHWVERQVCKEELEIGSRHQRFHSCSTIPAPEGLSELFTPGQVQRDPPGNPGGVPLQPPASCSSDPSALLLRLWLPCLPVHPHHRWLRTGPNSASGVMGPSSMSFCISSGIEGEAGTTESPFTLAASWIILRSSRSSALTAGSQVVVDIGRPEVAERPLSYLSSASRLPSWDAVAGLLLPLSSRVESTNSCPTSKNLMASSSKWGSAMGNAS</sequence>
<comment type="caution">
    <text evidence="2">The sequence shown here is derived from an EMBL/GenBank/DDBJ whole genome shotgun (WGS) entry which is preliminary data.</text>
</comment>
<proteinExistence type="predicted"/>
<feature type="region of interest" description="Disordered" evidence="1">
    <location>
        <begin position="54"/>
        <end position="79"/>
    </location>
</feature>
<accession>A0ABV0MLD9</accession>
<name>A0ABV0MLD9_9TELE</name>
<dbReference type="EMBL" id="JAHRIO010001312">
    <property type="protein sequence ID" value="MEQ2158877.1"/>
    <property type="molecule type" value="Genomic_DNA"/>
</dbReference>